<feature type="compositionally biased region" description="Low complexity" evidence="1">
    <location>
        <begin position="476"/>
        <end position="493"/>
    </location>
</feature>
<keyword evidence="2" id="KW-1133">Transmembrane helix</keyword>
<dbReference type="AlphaFoldDB" id="A0A365NMF3"/>
<evidence type="ECO:0000313" key="3">
    <source>
        <dbReference type="EMBL" id="RBA22017.1"/>
    </source>
</evidence>
<evidence type="ECO:0000256" key="1">
    <source>
        <dbReference type="SAM" id="MobiDB-lite"/>
    </source>
</evidence>
<name>A0A365NMF3_GIBIN</name>
<evidence type="ECO:0000313" key="4">
    <source>
        <dbReference type="Proteomes" id="UP000251714"/>
    </source>
</evidence>
<gene>
    <name evidence="3" type="ORF">FPRO05_00364</name>
</gene>
<keyword evidence="2" id="KW-0812">Transmembrane</keyword>
<proteinExistence type="predicted"/>
<sequence length="602" mass="66165">MADMKMVLPEPVIEDVDEPEKESHVPTKNSLTEDRNISGNKALWPLKKLDAFISRLNRLMHTRESHDALILFLAYAAHFVATALETPFPGRLKNWLLRLNKISLRIVPSRVLSLLSAFRISLVKGSLSASKLLIAERVRALSNILDDWQIITRLWGLLATWADAKEFLASLASENQSKEKKSNPRRYLALTAIKATYIFGLFGYYGTENLAWFTRRGVFKWSEKTESKLMVWSLKFWGVYVMSGMAQLLYDRYENKPTPMKPLSQSITIVNATFITAEMTKFSPQPQNCSLETSVNMADVYYALNGGGLTGSPPDPAITEPPEPYDKDILKRQNVGTYDVCGYYSIPGQFWVANYCYYSGVSTTTCATSSSHIGCDGYIKTRCFTSLTCTSTSSDELCCASGCVTAISTDSDGDELTLYPFCTTKDMEVTMYQNLEGVSATIETSIESTSEPTSSDGELTAKTGTRGESKTQEITSSAESSSSSGPDSSSKSSAPVGAIVGGVLGGLALLTLIGFGLWFIRHKKRQAGNGSHVVAATDQPPVVPYYQQQPVTHAQGEVNYQPLSSGISPEPKAYSPSSNMRHSAFNELQSFHHDSTNPAGYR</sequence>
<accession>A0A365NMF3</accession>
<dbReference type="Proteomes" id="UP000251714">
    <property type="component" value="Unassembled WGS sequence"/>
</dbReference>
<comment type="caution">
    <text evidence="3">The sequence shown here is derived from an EMBL/GenBank/DDBJ whole genome shotgun (WGS) entry which is preliminary data.</text>
</comment>
<dbReference type="EMBL" id="PKMI01000001">
    <property type="protein sequence ID" value="RBA22017.1"/>
    <property type="molecule type" value="Genomic_DNA"/>
</dbReference>
<feature type="compositionally biased region" description="Low complexity" evidence="1">
    <location>
        <begin position="444"/>
        <end position="455"/>
    </location>
</feature>
<protein>
    <submittedName>
        <fullName evidence="3">Uncharacterized protein</fullName>
    </submittedName>
</protein>
<feature type="transmembrane region" description="Helical" evidence="2">
    <location>
        <begin position="496"/>
        <end position="520"/>
    </location>
</feature>
<reference evidence="3 4" key="1">
    <citation type="submission" date="2017-12" db="EMBL/GenBank/DDBJ databases">
        <title>Genome sequence of the mycotoxigenic crop pathogen Fusarium proliferatum, strain ITEM 2341 from Date Palm.</title>
        <authorList>
            <person name="Almiman B.F."/>
            <person name="Shittu T.A."/>
            <person name="Muthumeenakshi S."/>
            <person name="Baroncelli R."/>
            <person name="Sreenivasaprasada S."/>
        </authorList>
    </citation>
    <scope>NUCLEOTIDE SEQUENCE [LARGE SCALE GENOMIC DNA]</scope>
    <source>
        <strain evidence="3 4">ITEM 2341</strain>
    </source>
</reference>
<feature type="region of interest" description="Disordered" evidence="1">
    <location>
        <begin position="444"/>
        <end position="493"/>
    </location>
</feature>
<organism evidence="3 4">
    <name type="scientific">Gibberella intermedia</name>
    <name type="common">Bulb rot disease fungus</name>
    <name type="synonym">Fusarium proliferatum</name>
    <dbReference type="NCBI Taxonomy" id="948311"/>
    <lineage>
        <taxon>Eukaryota</taxon>
        <taxon>Fungi</taxon>
        <taxon>Dikarya</taxon>
        <taxon>Ascomycota</taxon>
        <taxon>Pezizomycotina</taxon>
        <taxon>Sordariomycetes</taxon>
        <taxon>Hypocreomycetidae</taxon>
        <taxon>Hypocreales</taxon>
        <taxon>Nectriaceae</taxon>
        <taxon>Fusarium</taxon>
        <taxon>Fusarium fujikuroi species complex</taxon>
    </lineage>
</organism>
<evidence type="ECO:0000256" key="2">
    <source>
        <dbReference type="SAM" id="Phobius"/>
    </source>
</evidence>
<keyword evidence="2" id="KW-0472">Membrane</keyword>